<evidence type="ECO:0000256" key="16">
    <source>
        <dbReference type="ARBA" id="ARBA00046027"/>
    </source>
</evidence>
<evidence type="ECO:0000256" key="15">
    <source>
        <dbReference type="ARBA" id="ARBA00033124"/>
    </source>
</evidence>
<feature type="compositionally biased region" description="Basic and acidic residues" evidence="20">
    <location>
        <begin position="752"/>
        <end position="770"/>
    </location>
</feature>
<comment type="subunit">
    <text evidence="17">Forms heterodimers with NEFL; which can further hetero-oligomerize (in vitro). Forms heterodimers with INA (in vitro).</text>
</comment>
<keyword evidence="6" id="KW-0597">Phosphoprotein</keyword>
<evidence type="ECO:0000256" key="1">
    <source>
        <dbReference type="ARBA" id="ARBA00004245"/>
    </source>
</evidence>
<evidence type="ECO:0000256" key="12">
    <source>
        <dbReference type="ARBA" id="ARBA00023273"/>
    </source>
</evidence>
<evidence type="ECO:0000256" key="4">
    <source>
        <dbReference type="ARBA" id="ARBA00022481"/>
    </source>
</evidence>
<dbReference type="Gene3D" id="1.20.5.500">
    <property type="entry name" value="Single helix bin"/>
    <property type="match status" value="1"/>
</dbReference>
<dbReference type="SUPFAM" id="SSF64593">
    <property type="entry name" value="Intermediate filament protein, coiled coil region"/>
    <property type="match status" value="2"/>
</dbReference>
<evidence type="ECO:0000313" key="22">
    <source>
        <dbReference type="Proteomes" id="UP000694863"/>
    </source>
</evidence>
<comment type="subcellular location">
    <subcellularLocation>
        <location evidence="2">Cell projection</location>
        <location evidence="2">Axon</location>
    </subcellularLocation>
    <subcellularLocation>
        <location evidence="1">Cytoplasm</location>
        <location evidence="1">Cytoskeleton</location>
    </subcellularLocation>
</comment>
<feature type="region of interest" description="Disordered" evidence="20">
    <location>
        <begin position="484"/>
        <end position="687"/>
    </location>
</feature>
<dbReference type="InterPro" id="IPR050405">
    <property type="entry name" value="Intermediate_filament"/>
</dbReference>
<feature type="domain" description="IF rod" evidence="21">
    <location>
        <begin position="101"/>
        <end position="412"/>
    </location>
</feature>
<keyword evidence="9 19" id="KW-0175">Coiled coil</keyword>
<keyword evidence="11" id="KW-0206">Cytoskeleton</keyword>
<dbReference type="PANTHER" id="PTHR45652:SF3">
    <property type="entry name" value="NEUROFILAMENT MEDIUM POLYPEPTIDE"/>
    <property type="match status" value="1"/>
</dbReference>
<accession>A0ABM0ITZ9</accession>
<evidence type="ECO:0000256" key="8">
    <source>
        <dbReference type="ARBA" id="ARBA00022990"/>
    </source>
</evidence>
<evidence type="ECO:0000256" key="6">
    <source>
        <dbReference type="ARBA" id="ARBA00022553"/>
    </source>
</evidence>
<keyword evidence="12" id="KW-0966">Cell projection</keyword>
<keyword evidence="8" id="KW-0007">Acetylation</keyword>
<gene>
    <name evidence="23" type="primary">NEFM</name>
</gene>
<reference evidence="23" key="1">
    <citation type="submission" date="2025-08" db="UniProtKB">
        <authorList>
            <consortium name="RefSeq"/>
        </authorList>
    </citation>
    <scope>IDENTIFICATION</scope>
</reference>
<dbReference type="PANTHER" id="PTHR45652">
    <property type="entry name" value="GLIAL FIBRILLARY ACIDIC PROTEIN"/>
    <property type="match status" value="1"/>
</dbReference>
<dbReference type="PRINTS" id="PR01248">
    <property type="entry name" value="TYPE1KERATIN"/>
</dbReference>
<evidence type="ECO:0000256" key="2">
    <source>
        <dbReference type="ARBA" id="ARBA00004489"/>
    </source>
</evidence>
<name>A0ABM0ITZ9_ECHTE</name>
<dbReference type="PROSITE" id="PS00226">
    <property type="entry name" value="IF_ROD_1"/>
    <property type="match status" value="1"/>
</dbReference>
<dbReference type="RefSeq" id="XP_004707667.1">
    <property type="nucleotide sequence ID" value="XM_004707610.2"/>
</dbReference>
<evidence type="ECO:0000256" key="7">
    <source>
        <dbReference type="ARBA" id="ARBA00022754"/>
    </source>
</evidence>
<keyword evidence="4" id="KW-0488">Methylation</keyword>
<dbReference type="InterPro" id="IPR039008">
    <property type="entry name" value="IF_rod_dom"/>
</dbReference>
<evidence type="ECO:0000256" key="13">
    <source>
        <dbReference type="ARBA" id="ARBA00030258"/>
    </source>
</evidence>
<evidence type="ECO:0000256" key="20">
    <source>
        <dbReference type="SAM" id="MobiDB-lite"/>
    </source>
</evidence>
<dbReference type="GeneID" id="101658360"/>
<feature type="compositionally biased region" description="Acidic residues" evidence="20">
    <location>
        <begin position="564"/>
        <end position="585"/>
    </location>
</feature>
<feature type="compositionally biased region" description="Basic and acidic residues" evidence="20">
    <location>
        <begin position="544"/>
        <end position="563"/>
    </location>
</feature>
<keyword evidence="22" id="KW-1185">Reference proteome</keyword>
<evidence type="ECO:0000259" key="21">
    <source>
        <dbReference type="PROSITE" id="PS51842"/>
    </source>
</evidence>
<dbReference type="InterPro" id="IPR002957">
    <property type="entry name" value="Keratin_I"/>
</dbReference>
<feature type="compositionally biased region" description="Acidic residues" evidence="20">
    <location>
        <begin position="491"/>
        <end position="508"/>
    </location>
</feature>
<protein>
    <recommendedName>
        <fullName evidence="3">Neurofilament medium polypeptide</fullName>
    </recommendedName>
    <alternativeName>
        <fullName evidence="13">160 kDa neurofilament protein</fullName>
    </alternativeName>
    <alternativeName>
        <fullName evidence="15">Neurofilament 3</fullName>
    </alternativeName>
    <alternativeName>
        <fullName evidence="14">Neurofilament triplet M protein</fullName>
    </alternativeName>
</protein>
<dbReference type="Gene3D" id="1.20.5.1160">
    <property type="entry name" value="Vasodilator-stimulated phosphoprotein"/>
    <property type="match status" value="1"/>
</dbReference>
<comment type="similarity">
    <text evidence="18">Belongs to the intermediate filament family.</text>
</comment>
<evidence type="ECO:0000256" key="10">
    <source>
        <dbReference type="ARBA" id="ARBA00023180"/>
    </source>
</evidence>
<feature type="compositionally biased region" description="Basic and acidic residues" evidence="20">
    <location>
        <begin position="586"/>
        <end position="632"/>
    </location>
</feature>
<proteinExistence type="inferred from homology"/>
<feature type="coiled-coil region" evidence="19">
    <location>
        <begin position="119"/>
        <end position="244"/>
    </location>
</feature>
<dbReference type="SMART" id="SM01391">
    <property type="entry name" value="Filament"/>
    <property type="match status" value="1"/>
</dbReference>
<evidence type="ECO:0000256" key="18">
    <source>
        <dbReference type="RuleBase" id="RU000685"/>
    </source>
</evidence>
<feature type="compositionally biased region" description="Basic and acidic residues" evidence="20">
    <location>
        <begin position="735"/>
        <end position="744"/>
    </location>
</feature>
<evidence type="ECO:0000313" key="23">
    <source>
        <dbReference type="RefSeq" id="XP_004707667.1"/>
    </source>
</evidence>
<comment type="function">
    <text evidence="16">Neurofilaments usually contain three intermediate filament proteins: NEFL, NEFM, and NEFH which are involved in the maintenance of neuronal caliber. May additionally cooperate with the neuronal intermediate filament proteins PRPH and INA to form neuronal filamentous networks.</text>
</comment>
<evidence type="ECO:0000256" key="5">
    <source>
        <dbReference type="ARBA" id="ARBA00022490"/>
    </source>
</evidence>
<keyword evidence="7 18" id="KW-0403">Intermediate filament</keyword>
<feature type="compositionally biased region" description="Basic and acidic residues" evidence="20">
    <location>
        <begin position="639"/>
        <end position="684"/>
    </location>
</feature>
<evidence type="ECO:0000256" key="3">
    <source>
        <dbReference type="ARBA" id="ARBA00015894"/>
    </source>
</evidence>
<feature type="compositionally biased region" description="Basic and acidic residues" evidence="20">
    <location>
        <begin position="702"/>
        <end position="723"/>
    </location>
</feature>
<dbReference type="InterPro" id="IPR006821">
    <property type="entry name" value="Intermed_filament_DNA-bd"/>
</dbReference>
<dbReference type="Proteomes" id="UP000694863">
    <property type="component" value="Unplaced"/>
</dbReference>
<feature type="compositionally biased region" description="Low complexity" evidence="20">
    <location>
        <begin position="21"/>
        <end position="44"/>
    </location>
</feature>
<dbReference type="Gene3D" id="1.20.5.170">
    <property type="match status" value="1"/>
</dbReference>
<dbReference type="InterPro" id="IPR018039">
    <property type="entry name" value="IF_conserved"/>
</dbReference>
<evidence type="ECO:0000256" key="11">
    <source>
        <dbReference type="ARBA" id="ARBA00023212"/>
    </source>
</evidence>
<keyword evidence="5" id="KW-0963">Cytoplasm</keyword>
<dbReference type="Pfam" id="PF00038">
    <property type="entry name" value="Filament"/>
    <property type="match status" value="1"/>
</dbReference>
<evidence type="ECO:0000256" key="19">
    <source>
        <dbReference type="SAM" id="Coils"/>
    </source>
</evidence>
<dbReference type="PROSITE" id="PS51842">
    <property type="entry name" value="IF_ROD_2"/>
    <property type="match status" value="1"/>
</dbReference>
<sequence length="858" mass="96239">MSYTLDSLGNPSAYRRVTETRSSFSRVSGSPSSGFRSQSWSRGSPSTVSSSYKRSALAPRLAYSSALLSSAESSLDFSQSSSLLNGGSGHSGDFKLARSNEKEQLQGLNDRFAGYIEKVHYLEQQNKEIEAEIQALRQKQASHAQLGDAYDQEIRELRATLEMVNHEKAQVQLDSDHLEEDIHRLKERFEEEARLRDDTEAAIRALRKDIEESSLVKVELDKKVQSLQDEVAFLRSNHEEEVADLLAQIQGSHITVERKDYLKTDISSALKEIRSQLECHSDQNMHQAEEWFKCRYAKLTEAAEQNKEAIRSAKEEIAEYRRQLQSKSIELESVRGTKESLERQLSDIEERHNHDLSSYQDTIQQLENELRGTKWEMARHLREYQDLLNVKMALDIEIAAYRKLLEGEETRFSTFSGSIPGPLYTHRQPSVTIASKIQKTKVEAPKLKVQHKFVEEIIEETKVEDEKSEMEEALAAIAEERAAVSMKEEKGEEEEVEKEEEQEAEEEVVAAKQSPVKATAPEIKGEEEGAKEEEEEEEEEEDEGAKSDQAEEGGSEKEGSSEKEEGEQEEEGETEAEGEGEEDEAKEEKKTEKKSEEVAAKEEPLPEAKVEKAEKAKSPAPKSPREEVKPEVDAVAGKAEQKEDAKKVKEEKKEVKEPPKEEKVEKKEEKPKEVPEQKKADSPVKEAVVAEVVTVTKTVKVSLEKEATEEEKPQAQEKRKADEEGGSEEEGSDSGSKESTKEDIAINGEVGGKAEEETTEKGRGGEDEKGVVTNGFDLSPADEKKGGDKSEEKVLVTKKVETITSEGGDGATKYITKSVTVTQKVEEHEETFEEKLVSTKKVEKVTSHAIVKEVTQSD</sequence>
<evidence type="ECO:0000256" key="14">
    <source>
        <dbReference type="ARBA" id="ARBA00032778"/>
    </source>
</evidence>
<organism evidence="22 23">
    <name type="scientific">Echinops telfairi</name>
    <name type="common">Lesser hedgehog tenrec</name>
    <dbReference type="NCBI Taxonomy" id="9371"/>
    <lineage>
        <taxon>Eukaryota</taxon>
        <taxon>Metazoa</taxon>
        <taxon>Chordata</taxon>
        <taxon>Craniata</taxon>
        <taxon>Vertebrata</taxon>
        <taxon>Euteleostomi</taxon>
        <taxon>Mammalia</taxon>
        <taxon>Eutheria</taxon>
        <taxon>Afrotheria</taxon>
        <taxon>Tenrecidae</taxon>
        <taxon>Tenrecinae</taxon>
        <taxon>Echinops</taxon>
    </lineage>
</organism>
<feature type="compositionally biased region" description="Basic and acidic residues" evidence="20">
    <location>
        <begin position="781"/>
        <end position="791"/>
    </location>
</feature>
<evidence type="ECO:0000256" key="9">
    <source>
        <dbReference type="ARBA" id="ARBA00023054"/>
    </source>
</evidence>
<feature type="compositionally biased region" description="Acidic residues" evidence="20">
    <location>
        <begin position="529"/>
        <end position="543"/>
    </location>
</feature>
<keyword evidence="10" id="KW-0325">Glycoprotein</keyword>
<evidence type="ECO:0000256" key="17">
    <source>
        <dbReference type="ARBA" id="ARBA00046768"/>
    </source>
</evidence>
<feature type="coiled-coil region" evidence="19">
    <location>
        <begin position="296"/>
        <end position="383"/>
    </location>
</feature>
<dbReference type="Pfam" id="PF04732">
    <property type="entry name" value="Filament_head"/>
    <property type="match status" value="1"/>
</dbReference>
<feature type="region of interest" description="Disordered" evidence="20">
    <location>
        <begin position="19"/>
        <end position="51"/>
    </location>
</feature>
<feature type="region of interest" description="Disordered" evidence="20">
    <location>
        <begin position="700"/>
        <end position="791"/>
    </location>
</feature>